<dbReference type="InterPro" id="IPR036390">
    <property type="entry name" value="WH_DNA-bd_sf"/>
</dbReference>
<dbReference type="Proteomes" id="UP000064137">
    <property type="component" value="Chromosome"/>
</dbReference>
<dbReference type="InterPro" id="IPR036388">
    <property type="entry name" value="WH-like_DNA-bd_sf"/>
</dbReference>
<dbReference type="KEGG" id="por:APT59_17385"/>
<dbReference type="InterPro" id="IPR023187">
    <property type="entry name" value="Tscrpt_reg_MarR-type_CS"/>
</dbReference>
<dbReference type="PANTHER" id="PTHR42756">
    <property type="entry name" value="TRANSCRIPTIONAL REGULATOR, MARR"/>
    <property type="match status" value="1"/>
</dbReference>
<dbReference type="AlphaFoldDB" id="A0A0U4WMY2"/>
<proteinExistence type="predicted"/>
<evidence type="ECO:0000313" key="6">
    <source>
        <dbReference type="Proteomes" id="UP000064137"/>
    </source>
</evidence>
<keyword evidence="1" id="KW-0805">Transcription regulation</keyword>
<dbReference type="InterPro" id="IPR000835">
    <property type="entry name" value="HTH_MarR-typ"/>
</dbReference>
<dbReference type="PROSITE" id="PS01117">
    <property type="entry name" value="HTH_MARR_1"/>
    <property type="match status" value="1"/>
</dbReference>
<dbReference type="GO" id="GO:0003677">
    <property type="term" value="F:DNA binding"/>
    <property type="evidence" value="ECO:0007669"/>
    <property type="project" value="UniProtKB-KW"/>
</dbReference>
<dbReference type="PANTHER" id="PTHR42756:SF1">
    <property type="entry name" value="TRANSCRIPTIONAL REPRESSOR OF EMRAB OPERON"/>
    <property type="match status" value="1"/>
</dbReference>
<dbReference type="SUPFAM" id="SSF46785">
    <property type="entry name" value="Winged helix' DNA-binding domain"/>
    <property type="match status" value="1"/>
</dbReference>
<accession>A0A0U4WMY2</accession>
<sequence length="156" mass="17582">MSHFDRSNFPLRNSVGHLIHLANQYKDRVLDSHLAPYDITAAQFKVLLLLARDQTDTPAELSRCLSLDSGAMTRMLDRLEAKGLLRRVRSLSDRRQVRLELTEQGQALSSELMQIGVDALNDLTHCLDRQELDDLERLLRRLLGPSGLLPAPSGDL</sequence>
<reference evidence="5 6" key="1">
    <citation type="submission" date="2016-01" db="EMBL/GenBank/DDBJ databases">
        <title>Annotation of Pseudomonas oryzihabitans USDA-ARS-USMARC-56511.</title>
        <authorList>
            <person name="Harhay G.P."/>
            <person name="Harhay D.M."/>
            <person name="Smith T.P.L."/>
            <person name="Bono J.L."/>
            <person name="Heaton M.P."/>
            <person name="Clawson M.L."/>
            <person name="Chitko-Mckown C.G."/>
            <person name="Capik S.F."/>
            <person name="DeDonder K.D."/>
            <person name="Apley M.D."/>
            <person name="Lubbers B.V."/>
            <person name="White B.J."/>
            <person name="Larson R.L."/>
        </authorList>
    </citation>
    <scope>NUCLEOTIDE SEQUENCE [LARGE SCALE GENOMIC DNA]</scope>
    <source>
        <strain evidence="5 6">USDA-ARS-USMARC-56511</strain>
    </source>
</reference>
<keyword evidence="2" id="KW-0238">DNA-binding</keyword>
<dbReference type="EMBL" id="CP013987">
    <property type="protein sequence ID" value="ALZ85884.1"/>
    <property type="molecule type" value="Genomic_DNA"/>
</dbReference>
<organism evidence="5 6">
    <name type="scientific">Pseudomonas oryzihabitans</name>
    <dbReference type="NCBI Taxonomy" id="47885"/>
    <lineage>
        <taxon>Bacteria</taxon>
        <taxon>Pseudomonadati</taxon>
        <taxon>Pseudomonadota</taxon>
        <taxon>Gammaproteobacteria</taxon>
        <taxon>Pseudomonadales</taxon>
        <taxon>Pseudomonadaceae</taxon>
        <taxon>Pseudomonas</taxon>
    </lineage>
</organism>
<evidence type="ECO:0000256" key="1">
    <source>
        <dbReference type="ARBA" id="ARBA00023015"/>
    </source>
</evidence>
<feature type="domain" description="HTH marR-type" evidence="4">
    <location>
        <begin position="12"/>
        <end position="144"/>
    </location>
</feature>
<protein>
    <submittedName>
        <fullName evidence="5">MarR family transcriptional regulator</fullName>
    </submittedName>
</protein>
<dbReference type="OrthoDB" id="6195716at2"/>
<dbReference type="SMART" id="SM00347">
    <property type="entry name" value="HTH_MARR"/>
    <property type="match status" value="1"/>
</dbReference>
<dbReference type="GO" id="GO:0003700">
    <property type="term" value="F:DNA-binding transcription factor activity"/>
    <property type="evidence" value="ECO:0007669"/>
    <property type="project" value="InterPro"/>
</dbReference>
<evidence type="ECO:0000313" key="5">
    <source>
        <dbReference type="EMBL" id="ALZ85884.1"/>
    </source>
</evidence>
<keyword evidence="3" id="KW-0804">Transcription</keyword>
<evidence type="ECO:0000256" key="3">
    <source>
        <dbReference type="ARBA" id="ARBA00023163"/>
    </source>
</evidence>
<name>A0A0U4WMY2_9PSED</name>
<evidence type="ECO:0000256" key="2">
    <source>
        <dbReference type="ARBA" id="ARBA00023125"/>
    </source>
</evidence>
<gene>
    <name evidence="5" type="ORF">APT59_17385</name>
</gene>
<dbReference type="PROSITE" id="PS50995">
    <property type="entry name" value="HTH_MARR_2"/>
    <property type="match status" value="1"/>
</dbReference>
<dbReference type="Gene3D" id="1.10.10.10">
    <property type="entry name" value="Winged helix-like DNA-binding domain superfamily/Winged helix DNA-binding domain"/>
    <property type="match status" value="1"/>
</dbReference>
<dbReference type="RefSeq" id="WP_059316001.1">
    <property type="nucleotide sequence ID" value="NZ_CP013987.1"/>
</dbReference>
<evidence type="ECO:0000259" key="4">
    <source>
        <dbReference type="PROSITE" id="PS50995"/>
    </source>
</evidence>
<dbReference type="PRINTS" id="PR00598">
    <property type="entry name" value="HTHMARR"/>
</dbReference>
<dbReference type="Pfam" id="PF01047">
    <property type="entry name" value="MarR"/>
    <property type="match status" value="1"/>
</dbReference>